<keyword evidence="2" id="KW-1185">Reference proteome</keyword>
<dbReference type="Gene3D" id="3.40.50.12580">
    <property type="match status" value="1"/>
</dbReference>
<dbReference type="SUPFAM" id="SSF53756">
    <property type="entry name" value="UDP-Glycosyltransferase/glycogen phosphorylase"/>
    <property type="match status" value="1"/>
</dbReference>
<name>A0A437JBW8_9SPHN</name>
<accession>A0A437JBW8</accession>
<gene>
    <name evidence="1" type="ORF">ENE74_01770</name>
</gene>
<proteinExistence type="predicted"/>
<dbReference type="OrthoDB" id="8437129at2"/>
<dbReference type="RefSeq" id="WP_127688921.1">
    <property type="nucleotide sequence ID" value="NZ_RZUL01000001.1"/>
</dbReference>
<keyword evidence="1" id="KW-0808">Transferase</keyword>
<protein>
    <submittedName>
        <fullName evidence="1">Glycosyl transferase</fullName>
    </submittedName>
</protein>
<organism evidence="1 2">
    <name type="scientific">Sphingobium algorifonticola</name>
    <dbReference type="NCBI Taxonomy" id="2008318"/>
    <lineage>
        <taxon>Bacteria</taxon>
        <taxon>Pseudomonadati</taxon>
        <taxon>Pseudomonadota</taxon>
        <taxon>Alphaproteobacteria</taxon>
        <taxon>Sphingomonadales</taxon>
        <taxon>Sphingomonadaceae</taxon>
        <taxon>Sphingobium</taxon>
    </lineage>
</organism>
<dbReference type="Proteomes" id="UP000282977">
    <property type="component" value="Unassembled WGS sequence"/>
</dbReference>
<sequence length="377" mass="40995">MSFAEGPSDGRTAAPPEPIAFLAIAEAHQVPHWLPVALRLAADPAMAVSVLSPSCAILDMVAAHDPAGRLRPVRLRRPSLRPDSLFDLPSRLATLLANYRIIAAAPTIVTTEVSSALLRSIPGFRARLIQIKHGAGDREGGYRGRHAAYDLTLVAGEKDKAELIARGLATAENCVVTGYAKAEMMAQPVRLFDSDRPVVLYNPHFDRRLSSWMRHGPAVLRCLETLHDFSIVIAPHVKMARAARPIVTAAPHIRVDMGSARSIDMSYTAAADIYLGDVSSQVYEFLLRPRPCVFLNLDRIDHVGDKAFAHWQLGEVVTDIADLPAALRRAPVRHHDYRAAQQAAVAHSIDLSPVPASQRQADAIRAFLKKSATGAGR</sequence>
<reference evidence="1 2" key="1">
    <citation type="submission" date="2019-01" db="EMBL/GenBank/DDBJ databases">
        <authorList>
            <person name="Chen W.-M."/>
        </authorList>
    </citation>
    <scope>NUCLEOTIDE SEQUENCE [LARGE SCALE GENOMIC DNA]</scope>
    <source>
        <strain evidence="1 2">TLA-22</strain>
    </source>
</reference>
<dbReference type="EMBL" id="RZUL01000001">
    <property type="protein sequence ID" value="RVT43385.1"/>
    <property type="molecule type" value="Genomic_DNA"/>
</dbReference>
<dbReference type="AlphaFoldDB" id="A0A437JBW8"/>
<dbReference type="GO" id="GO:0016740">
    <property type="term" value="F:transferase activity"/>
    <property type="evidence" value="ECO:0007669"/>
    <property type="project" value="UniProtKB-KW"/>
</dbReference>
<dbReference type="InterPro" id="IPR043148">
    <property type="entry name" value="TagF_C"/>
</dbReference>
<evidence type="ECO:0000313" key="1">
    <source>
        <dbReference type="EMBL" id="RVT43385.1"/>
    </source>
</evidence>
<comment type="caution">
    <text evidence="1">The sequence shown here is derived from an EMBL/GenBank/DDBJ whole genome shotgun (WGS) entry which is preliminary data.</text>
</comment>
<evidence type="ECO:0000313" key="2">
    <source>
        <dbReference type="Proteomes" id="UP000282977"/>
    </source>
</evidence>